<dbReference type="InterPro" id="IPR050518">
    <property type="entry name" value="Rpo3/RPB3_RNA_Pol_subunit"/>
</dbReference>
<dbReference type="Gene3D" id="2.170.120.12">
    <property type="entry name" value="DNA-directed RNA polymerase, insert domain"/>
    <property type="match status" value="1"/>
</dbReference>
<evidence type="ECO:0000256" key="4">
    <source>
        <dbReference type="ARBA" id="ARBA00023163"/>
    </source>
</evidence>
<reference evidence="6" key="1">
    <citation type="journal article" date="2020" name="Nature">
        <title>Giant virus diversity and host interactions through global metagenomics.</title>
        <authorList>
            <person name="Schulz F."/>
            <person name="Roux S."/>
            <person name="Paez-Espino D."/>
            <person name="Jungbluth S."/>
            <person name="Walsh D.A."/>
            <person name="Denef V.J."/>
            <person name="McMahon K.D."/>
            <person name="Konstantinidis K.T."/>
            <person name="Eloe-Fadrosh E.A."/>
            <person name="Kyrpides N.C."/>
            <person name="Woyke T."/>
        </authorList>
    </citation>
    <scope>NUCLEOTIDE SEQUENCE</scope>
    <source>
        <strain evidence="6">GVMAG-S-1035237-23</strain>
    </source>
</reference>
<dbReference type="InterPro" id="IPR011263">
    <property type="entry name" value="DNA-dir_RNA_pol_RpoA/D/Rpb3"/>
</dbReference>
<keyword evidence="4" id="KW-0804">Transcription</keyword>
<evidence type="ECO:0000259" key="5">
    <source>
        <dbReference type="SMART" id="SM00662"/>
    </source>
</evidence>
<name>A0A6C0AIC3_9ZZZZ</name>
<feature type="domain" description="DNA-directed RNA polymerase RpoA/D/Rpb3-type" evidence="5">
    <location>
        <begin position="33"/>
        <end position="257"/>
    </location>
</feature>
<evidence type="ECO:0000256" key="2">
    <source>
        <dbReference type="ARBA" id="ARBA00022478"/>
    </source>
</evidence>
<accession>A0A6C0AIC3</accession>
<dbReference type="InterPro" id="IPR036643">
    <property type="entry name" value="RNApol_insert_sf"/>
</dbReference>
<dbReference type="GO" id="GO:0003899">
    <property type="term" value="F:DNA-directed RNA polymerase activity"/>
    <property type="evidence" value="ECO:0007669"/>
    <property type="project" value="InterPro"/>
</dbReference>
<dbReference type="PANTHER" id="PTHR11800:SF13">
    <property type="entry name" value="DNA-DIRECTED RNA POLYMERASES I AND III SUBUNIT RPAC1"/>
    <property type="match status" value="1"/>
</dbReference>
<dbReference type="InterPro" id="IPR009025">
    <property type="entry name" value="RBP11-like_dimer"/>
</dbReference>
<dbReference type="GO" id="GO:0046983">
    <property type="term" value="F:protein dimerization activity"/>
    <property type="evidence" value="ECO:0007669"/>
    <property type="project" value="InterPro"/>
</dbReference>
<evidence type="ECO:0000256" key="3">
    <source>
        <dbReference type="ARBA" id="ARBA00022844"/>
    </source>
</evidence>
<dbReference type="EMBL" id="MN740647">
    <property type="protein sequence ID" value="QHS79544.1"/>
    <property type="molecule type" value="Genomic_DNA"/>
</dbReference>
<keyword evidence="3" id="KW-0946">Virion</keyword>
<dbReference type="SMART" id="SM00662">
    <property type="entry name" value="RPOLD"/>
    <property type="match status" value="1"/>
</dbReference>
<dbReference type="PANTHER" id="PTHR11800">
    <property type="entry name" value="DNA-DIRECTED RNA POLYMERASE"/>
    <property type="match status" value="1"/>
</dbReference>
<dbReference type="AlphaFoldDB" id="A0A6C0AIC3"/>
<dbReference type="InterPro" id="IPR036603">
    <property type="entry name" value="RBP11-like"/>
</dbReference>
<dbReference type="GO" id="GO:0005666">
    <property type="term" value="C:RNA polymerase III complex"/>
    <property type="evidence" value="ECO:0007669"/>
    <property type="project" value="TreeGrafter"/>
</dbReference>
<dbReference type="SUPFAM" id="SSF56553">
    <property type="entry name" value="Insert subdomain of RNA polymerase alpha subunit"/>
    <property type="match status" value="1"/>
</dbReference>
<dbReference type="GO" id="GO:0005736">
    <property type="term" value="C:RNA polymerase I complex"/>
    <property type="evidence" value="ECO:0007669"/>
    <property type="project" value="TreeGrafter"/>
</dbReference>
<comment type="subcellular location">
    <subcellularLocation>
        <location evidence="1">Virion</location>
    </subcellularLocation>
</comment>
<protein>
    <recommendedName>
        <fullName evidence="5">DNA-directed RNA polymerase RpoA/D/Rpb3-type domain-containing protein</fullName>
    </recommendedName>
</protein>
<dbReference type="Pfam" id="PF01193">
    <property type="entry name" value="RNA_pol_L"/>
    <property type="match status" value="1"/>
</dbReference>
<dbReference type="GO" id="GO:0044423">
    <property type="term" value="C:virion component"/>
    <property type="evidence" value="ECO:0007669"/>
    <property type="project" value="UniProtKB-KW"/>
</dbReference>
<dbReference type="SUPFAM" id="SSF55257">
    <property type="entry name" value="RBP11-like subunits of RNA polymerase"/>
    <property type="match status" value="2"/>
</dbReference>
<dbReference type="GO" id="GO:0006351">
    <property type="term" value="P:DNA-templated transcription"/>
    <property type="evidence" value="ECO:0007669"/>
    <property type="project" value="InterPro"/>
</dbReference>
<sequence length="347" mass="39416">MDFQEKNGWNNNEMDEPKMAAIKSLRTSNEGRSLSAELVYFPVSMVNAIRRILLSGIPTVVIRDVQILKNTTQMPHEMLRHRMEMLPVNVSPDESGIIKDAKIELRLPEIKKDATITTDDFTVESGREGILMKDPEFGTPCMFLKVRAGETIHMTASLALESEGVSQVHTATTMWHTDPNLAKQEREAYIKAHSEDKDAARYFDNFLVQKCYSRDEKNRPNWFDLKVESVGVLKAHELVKLAAQILRKRVDVYMVEALKNITREKDEGTYNITLPMGGHTLGCLLQEVIYGDDVEFVSYDIPHPLKPEMVLRFNTKKAPEKILESAKKIIDEYCSVIENNDGGKSSI</sequence>
<keyword evidence="2" id="KW-0240">DNA-directed RNA polymerase</keyword>
<dbReference type="HAMAP" id="MF_00261">
    <property type="entry name" value="RNApol_arch_Rpo11"/>
    <property type="match status" value="1"/>
</dbReference>
<evidence type="ECO:0000256" key="1">
    <source>
        <dbReference type="ARBA" id="ARBA00004328"/>
    </source>
</evidence>
<evidence type="ECO:0000313" key="6">
    <source>
        <dbReference type="EMBL" id="QHS79544.1"/>
    </source>
</evidence>
<proteinExistence type="inferred from homology"/>
<organism evidence="6">
    <name type="scientific">viral metagenome</name>
    <dbReference type="NCBI Taxonomy" id="1070528"/>
    <lineage>
        <taxon>unclassified sequences</taxon>
        <taxon>metagenomes</taxon>
        <taxon>organismal metagenomes</taxon>
    </lineage>
</organism>
<dbReference type="Pfam" id="PF13656">
    <property type="entry name" value="RNA_pol_L_2"/>
    <property type="match status" value="1"/>
</dbReference>
<dbReference type="Gene3D" id="3.30.1360.10">
    <property type="entry name" value="RNA polymerase, RBP11-like subunit"/>
    <property type="match status" value="3"/>
</dbReference>
<dbReference type="InterPro" id="IPR022905">
    <property type="entry name" value="Rpo11-like"/>
</dbReference>